<dbReference type="Gene3D" id="3.60.21.10">
    <property type="match status" value="1"/>
</dbReference>
<dbReference type="GO" id="GO:0005737">
    <property type="term" value="C:cytoplasm"/>
    <property type="evidence" value="ECO:0007669"/>
    <property type="project" value="TreeGrafter"/>
</dbReference>
<dbReference type="PROSITE" id="PS00125">
    <property type="entry name" value="SER_THR_PHOSPHATASE"/>
    <property type="match status" value="1"/>
</dbReference>
<dbReference type="SUPFAM" id="SSF56300">
    <property type="entry name" value="Metallo-dependent phosphatases"/>
    <property type="match status" value="1"/>
</dbReference>
<dbReference type="EMBL" id="FWXB01000005">
    <property type="protein sequence ID" value="SMC12086.1"/>
    <property type="molecule type" value="Genomic_DNA"/>
</dbReference>
<feature type="domain" description="Serine/threonine specific protein phosphatases" evidence="1">
    <location>
        <begin position="77"/>
        <end position="82"/>
    </location>
</feature>
<name>A0A1X7BQX8_9RHOB</name>
<reference evidence="2 3" key="1">
    <citation type="submission" date="2017-03" db="EMBL/GenBank/DDBJ databases">
        <authorList>
            <person name="Afonso C.L."/>
            <person name="Miller P.J."/>
            <person name="Scott M.A."/>
            <person name="Spackman E."/>
            <person name="Goraichik I."/>
            <person name="Dimitrov K.M."/>
            <person name="Suarez D.L."/>
            <person name="Swayne D.E."/>
        </authorList>
    </citation>
    <scope>NUCLEOTIDE SEQUENCE [LARGE SCALE GENOMIC DNA]</scope>
    <source>
        <strain evidence="2 3">CECT 7745</strain>
    </source>
</reference>
<evidence type="ECO:0000313" key="3">
    <source>
        <dbReference type="Proteomes" id="UP000193224"/>
    </source>
</evidence>
<dbReference type="InterPro" id="IPR006186">
    <property type="entry name" value="Ser/Thr-sp_prot-phosphatase"/>
</dbReference>
<dbReference type="InterPro" id="IPR029052">
    <property type="entry name" value="Metallo-depent_PP-like"/>
</dbReference>
<evidence type="ECO:0000313" key="2">
    <source>
        <dbReference type="EMBL" id="SMC12086.1"/>
    </source>
</evidence>
<accession>A0A1X7BQX8</accession>
<keyword evidence="3" id="KW-1185">Reference proteome</keyword>
<dbReference type="PANTHER" id="PTHR42850">
    <property type="entry name" value="METALLOPHOSPHOESTERASE"/>
    <property type="match status" value="1"/>
</dbReference>
<dbReference type="InterPro" id="IPR004843">
    <property type="entry name" value="Calcineurin-like_PHP"/>
</dbReference>
<dbReference type="GO" id="GO:0004722">
    <property type="term" value="F:protein serine/threonine phosphatase activity"/>
    <property type="evidence" value="ECO:0007669"/>
    <property type="project" value="UniProtKB-EC"/>
</dbReference>
<dbReference type="Proteomes" id="UP000193224">
    <property type="component" value="Unassembled WGS sequence"/>
</dbReference>
<dbReference type="AlphaFoldDB" id="A0A1X7BQX8"/>
<gene>
    <name evidence="2" type="primary">pphB</name>
    <name evidence="2" type="ORF">ROA7745_01909</name>
</gene>
<protein>
    <submittedName>
        <fullName evidence="2">Serine/threonine-protein phosphatase 2</fullName>
        <ecNumber evidence="2">3.1.3.16</ecNumber>
    </submittedName>
</protein>
<dbReference type="GO" id="GO:0008803">
    <property type="term" value="F:bis(5'-nucleosyl)-tetraphosphatase (symmetrical) activity"/>
    <property type="evidence" value="ECO:0007669"/>
    <property type="project" value="TreeGrafter"/>
</dbReference>
<dbReference type="OrthoDB" id="9807890at2"/>
<dbReference type="RefSeq" id="WP_139836350.1">
    <property type="nucleotide sequence ID" value="NZ_FWXB01000005.1"/>
</dbReference>
<sequence length="239" mass="26006">MADFTAPIAPDRSFVVIGDVHGCDDLLVQLLDQLSKRVPDLPYVCVGDYVDRGPDSAAVLRRLMTMTANDPESMICLKGNHEAMMLDFIDMPIECGPVWLANGGDKTLESFGISAPSDRRDAPALISARDALVENAEPELVYWLRALPLIWQNGNVAVTHAGGDPSRPLEPRRGHGLLWGHPDFLRKQRGDGLWMTHGHFIVPQPEVTGGRIAIDTGAFSTGMLSAAIIRPGNVDFLST</sequence>
<dbReference type="GO" id="GO:0110154">
    <property type="term" value="P:RNA decapping"/>
    <property type="evidence" value="ECO:0007669"/>
    <property type="project" value="TreeGrafter"/>
</dbReference>
<dbReference type="EC" id="3.1.3.16" evidence="2"/>
<evidence type="ECO:0000259" key="1">
    <source>
        <dbReference type="PROSITE" id="PS00125"/>
    </source>
</evidence>
<dbReference type="Pfam" id="PF00149">
    <property type="entry name" value="Metallophos"/>
    <property type="match status" value="1"/>
</dbReference>
<proteinExistence type="predicted"/>
<keyword evidence="2" id="KW-0378">Hydrolase</keyword>
<organism evidence="2 3">
    <name type="scientific">Roseovarius aestuarii</name>
    <dbReference type="NCBI Taxonomy" id="475083"/>
    <lineage>
        <taxon>Bacteria</taxon>
        <taxon>Pseudomonadati</taxon>
        <taxon>Pseudomonadota</taxon>
        <taxon>Alphaproteobacteria</taxon>
        <taxon>Rhodobacterales</taxon>
        <taxon>Roseobacteraceae</taxon>
        <taxon>Roseovarius</taxon>
    </lineage>
</organism>
<dbReference type="PANTHER" id="PTHR42850:SF11">
    <property type="entry name" value="BIS(5'-NUCLEOSYL)-TETRAPHOSPHATASE [SYMMETRICAL]"/>
    <property type="match status" value="1"/>
</dbReference>
<dbReference type="InterPro" id="IPR050126">
    <property type="entry name" value="Ap4A_hydrolase"/>
</dbReference>